<gene>
    <name evidence="1" type="ORF">DASB73_010960</name>
</gene>
<protein>
    <submittedName>
        <fullName evidence="1">S-adenosylmethionine-dependent methyltransferase</fullName>
    </submittedName>
</protein>
<reference evidence="1 2" key="1">
    <citation type="journal article" date="2023" name="Elife">
        <title>Identification of key yeast species and microbe-microbe interactions impacting larval growth of Drosophila in the wild.</title>
        <authorList>
            <person name="Mure A."/>
            <person name="Sugiura Y."/>
            <person name="Maeda R."/>
            <person name="Honda K."/>
            <person name="Sakurai N."/>
            <person name="Takahashi Y."/>
            <person name="Watada M."/>
            <person name="Katoh T."/>
            <person name="Gotoh A."/>
            <person name="Gotoh Y."/>
            <person name="Taniguchi I."/>
            <person name="Nakamura K."/>
            <person name="Hayashi T."/>
            <person name="Katayama T."/>
            <person name="Uemura T."/>
            <person name="Hattori Y."/>
        </authorList>
    </citation>
    <scope>NUCLEOTIDE SEQUENCE [LARGE SCALE GENOMIC DNA]</scope>
    <source>
        <strain evidence="1 2">SB-73</strain>
    </source>
</reference>
<keyword evidence="2" id="KW-1185">Reference proteome</keyword>
<dbReference type="InterPro" id="IPR012901">
    <property type="entry name" value="CARME"/>
</dbReference>
<dbReference type="InterPro" id="IPR029063">
    <property type="entry name" value="SAM-dependent_MTases_sf"/>
</dbReference>
<dbReference type="AlphaFoldDB" id="A0AAV5RG87"/>
<dbReference type="EMBL" id="BTGC01000003">
    <property type="protein sequence ID" value="GMM50138.1"/>
    <property type="molecule type" value="Genomic_DNA"/>
</dbReference>
<keyword evidence="1" id="KW-0489">Methyltransferase</keyword>
<evidence type="ECO:0000313" key="2">
    <source>
        <dbReference type="Proteomes" id="UP001362899"/>
    </source>
</evidence>
<proteinExistence type="predicted"/>
<keyword evidence="1" id="KW-0808">Transferase</keyword>
<dbReference type="GO" id="GO:0008757">
    <property type="term" value="F:S-adenosylmethionine-dependent methyltransferase activity"/>
    <property type="evidence" value="ECO:0007669"/>
    <property type="project" value="InterPro"/>
</dbReference>
<comment type="caution">
    <text evidence="1">The sequence shown here is derived from an EMBL/GenBank/DDBJ whole genome shotgun (WGS) entry which is preliminary data.</text>
</comment>
<dbReference type="Proteomes" id="UP001362899">
    <property type="component" value="Unassembled WGS sequence"/>
</dbReference>
<dbReference type="SUPFAM" id="SSF53335">
    <property type="entry name" value="S-adenosyl-L-methionine-dependent methyltransferases"/>
    <property type="match status" value="1"/>
</dbReference>
<name>A0AAV5RG87_STABA</name>
<sequence>MWAAWGILIFHLSAFEHSLTNMRRSSIARQGRTTLSLLFLVPYATFVAIKSCNAEQLVICVVVGVIYGAAIQSNLAMKTFSMIAKMFPKPSSTPIRSQILDLCVSISSYDNNVQQIIDRKKRLFFMLNKEQQNNCVQTYRRLLENHELQKKNSEFLELIKDSAVEQFDIGKLELMGKDQNTSVRAANEIIEHLVRDWSQDEKARKELFEPILKHCKNKKRVLVPGCGLGKLAYEVAALEGVENVDAIEFNAPMYFVANNRQLLQVLDKSTLYPNLFKFSNWRNGADQLEGVTLDLSAALTPKPDAGQVEVVYQDFLKMKTENYYDCLASLFFIDTAQNIFEYIDQIRRQLKKGGVWVNYGPLQYGTAAYAELSADELFEYIESSGWKIVERWTGTNRYNGSEKSMLHTAYGIIGFACIKE</sequence>
<accession>A0AAV5RG87</accession>
<dbReference type="Gene3D" id="3.40.50.150">
    <property type="entry name" value="Vaccinia Virus protein VP39"/>
    <property type="match status" value="1"/>
</dbReference>
<organism evidence="1 2">
    <name type="scientific">Starmerella bacillaris</name>
    <name type="common">Yeast</name>
    <name type="synonym">Candida zemplinina</name>
    <dbReference type="NCBI Taxonomy" id="1247836"/>
    <lineage>
        <taxon>Eukaryota</taxon>
        <taxon>Fungi</taxon>
        <taxon>Dikarya</taxon>
        <taxon>Ascomycota</taxon>
        <taxon>Saccharomycotina</taxon>
        <taxon>Dipodascomycetes</taxon>
        <taxon>Dipodascales</taxon>
        <taxon>Trichomonascaceae</taxon>
        <taxon>Starmerella</taxon>
    </lineage>
</organism>
<dbReference type="PANTHER" id="PTHR12303">
    <property type="entry name" value="CARNOSINE N-METHYLTRANSFERASE"/>
    <property type="match status" value="1"/>
</dbReference>
<dbReference type="SMART" id="SM01296">
    <property type="entry name" value="N2227"/>
    <property type="match status" value="1"/>
</dbReference>
<dbReference type="GO" id="GO:0032259">
    <property type="term" value="P:methylation"/>
    <property type="evidence" value="ECO:0007669"/>
    <property type="project" value="UniProtKB-KW"/>
</dbReference>
<evidence type="ECO:0000313" key="1">
    <source>
        <dbReference type="EMBL" id="GMM50138.1"/>
    </source>
</evidence>
<dbReference type="CDD" id="cd02440">
    <property type="entry name" value="AdoMet_MTases"/>
    <property type="match status" value="1"/>
</dbReference>
<dbReference type="PANTHER" id="PTHR12303:SF11">
    <property type="entry name" value="AER338CP"/>
    <property type="match status" value="1"/>
</dbReference>
<dbReference type="Pfam" id="PF07942">
    <property type="entry name" value="CARME"/>
    <property type="match status" value="1"/>
</dbReference>